<keyword evidence="2" id="KW-1185">Reference proteome</keyword>
<protein>
    <recommendedName>
        <fullName evidence="3">Lipoprotein</fullName>
    </recommendedName>
</protein>
<dbReference type="PROSITE" id="PS51257">
    <property type="entry name" value="PROKAR_LIPOPROTEIN"/>
    <property type="match status" value="1"/>
</dbReference>
<name>A0ABT0KNJ5_9GAMM</name>
<comment type="caution">
    <text evidence="1">The sequence shown here is derived from an EMBL/GenBank/DDBJ whole genome shotgun (WGS) entry which is preliminary data.</text>
</comment>
<accession>A0ABT0KNJ5</accession>
<dbReference type="EMBL" id="JAKIKU010000004">
    <property type="protein sequence ID" value="MCL1045421.1"/>
    <property type="molecule type" value="Genomic_DNA"/>
</dbReference>
<evidence type="ECO:0000313" key="1">
    <source>
        <dbReference type="EMBL" id="MCL1045421.1"/>
    </source>
</evidence>
<evidence type="ECO:0008006" key="3">
    <source>
        <dbReference type="Google" id="ProtNLM"/>
    </source>
</evidence>
<proteinExistence type="predicted"/>
<organism evidence="1 2">
    <name type="scientific">Shewanella electrodiphila</name>
    <dbReference type="NCBI Taxonomy" id="934143"/>
    <lineage>
        <taxon>Bacteria</taxon>
        <taxon>Pseudomonadati</taxon>
        <taxon>Pseudomonadota</taxon>
        <taxon>Gammaproteobacteria</taxon>
        <taxon>Alteromonadales</taxon>
        <taxon>Shewanellaceae</taxon>
        <taxon>Shewanella</taxon>
    </lineage>
</organism>
<dbReference type="Proteomes" id="UP001202134">
    <property type="component" value="Unassembled WGS sequence"/>
</dbReference>
<gene>
    <name evidence="1" type="ORF">L2737_08790</name>
</gene>
<sequence>MKKVLLCAVITMAITGCSTPKIRVPVDANKITYYNPVVSTLMNCMPVTSFTVPEQHPNNFESYIKVELFKQGATHYSVHVTDETMKGLPISGEVDAYFCQKKEEDKPVQQPQQTQQVQPQLPVYIINNNNNNNN</sequence>
<reference evidence="1 2" key="1">
    <citation type="submission" date="2022-01" db="EMBL/GenBank/DDBJ databases">
        <title>Whole genome-based taxonomy of the Shewanellaceae.</title>
        <authorList>
            <person name="Martin-Rodriguez A.J."/>
        </authorList>
    </citation>
    <scope>NUCLEOTIDE SEQUENCE [LARGE SCALE GENOMIC DNA]</scope>
    <source>
        <strain evidence="1 2">DSM 24955</strain>
    </source>
</reference>
<evidence type="ECO:0000313" key="2">
    <source>
        <dbReference type="Proteomes" id="UP001202134"/>
    </source>
</evidence>
<dbReference type="RefSeq" id="WP_248955487.1">
    <property type="nucleotide sequence ID" value="NZ_JAKIKU010000004.1"/>
</dbReference>